<dbReference type="Proteomes" id="UP000000599">
    <property type="component" value="Chromosome E"/>
</dbReference>
<dbReference type="AlphaFoldDB" id="B5RTS3"/>
<dbReference type="InParanoid" id="B5RTS3"/>
<evidence type="ECO:0000256" key="1">
    <source>
        <dbReference type="SAM" id="Phobius"/>
    </source>
</evidence>
<name>B5RTS3_DEBHA</name>
<evidence type="ECO:0000313" key="2">
    <source>
        <dbReference type="EMBL" id="CAR65735.1"/>
    </source>
</evidence>
<evidence type="ECO:0000313" key="3">
    <source>
        <dbReference type="Proteomes" id="UP000000599"/>
    </source>
</evidence>
<protein>
    <submittedName>
        <fullName evidence="2">DEHA2E00264p</fullName>
    </submittedName>
</protein>
<keyword evidence="3" id="KW-1185">Reference proteome</keyword>
<dbReference type="HOGENOM" id="CLU_2145780_0_0_1"/>
<keyword evidence="1" id="KW-1133">Transmembrane helix</keyword>
<accession>B5RTS3</accession>
<dbReference type="KEGG" id="dha:DEHA2E00264g"/>
<keyword evidence="1" id="KW-0812">Transmembrane</keyword>
<feature type="transmembrane region" description="Helical" evidence="1">
    <location>
        <begin position="81"/>
        <end position="102"/>
    </location>
</feature>
<dbReference type="GeneID" id="8998609"/>
<organism evidence="2 3">
    <name type="scientific">Debaryomyces hansenii (strain ATCC 36239 / CBS 767 / BCRC 21394 / JCM 1990 / NBRC 0083 / IGC 2968)</name>
    <name type="common">Yeast</name>
    <name type="synonym">Torulaspora hansenii</name>
    <dbReference type="NCBI Taxonomy" id="284592"/>
    <lineage>
        <taxon>Eukaryota</taxon>
        <taxon>Fungi</taxon>
        <taxon>Dikarya</taxon>
        <taxon>Ascomycota</taxon>
        <taxon>Saccharomycotina</taxon>
        <taxon>Pichiomycetes</taxon>
        <taxon>Debaryomycetaceae</taxon>
        <taxon>Debaryomyces</taxon>
    </lineage>
</organism>
<reference evidence="2 3" key="1">
    <citation type="journal article" date="2004" name="Nature">
        <title>Genome evolution in yeasts.</title>
        <authorList>
            <consortium name="Genolevures"/>
            <person name="Dujon B."/>
            <person name="Sherman D."/>
            <person name="Fischer G."/>
            <person name="Durrens P."/>
            <person name="Casaregola S."/>
            <person name="Lafontaine I."/>
            <person name="de Montigny J."/>
            <person name="Marck C."/>
            <person name="Neuveglise C."/>
            <person name="Talla E."/>
            <person name="Goffard N."/>
            <person name="Frangeul L."/>
            <person name="Aigle M."/>
            <person name="Anthouard V."/>
            <person name="Babour A."/>
            <person name="Barbe V."/>
            <person name="Barnay S."/>
            <person name="Blanchin S."/>
            <person name="Beckerich J.M."/>
            <person name="Beyne E."/>
            <person name="Bleykasten C."/>
            <person name="Boisrame A."/>
            <person name="Boyer J."/>
            <person name="Cattolico L."/>
            <person name="Confanioleri F."/>
            <person name="de Daruvar A."/>
            <person name="Despons L."/>
            <person name="Fabre E."/>
            <person name="Fairhead C."/>
            <person name="Ferry-Dumazet H."/>
            <person name="Groppi A."/>
            <person name="Hantraye F."/>
            <person name="Hennequin C."/>
            <person name="Jauniaux N."/>
            <person name="Joyet P."/>
            <person name="Kachouri R."/>
            <person name="Kerrest A."/>
            <person name="Koszul R."/>
            <person name="Lemaire M."/>
            <person name="Lesur I."/>
            <person name="Ma L."/>
            <person name="Muller H."/>
            <person name="Nicaud J.M."/>
            <person name="Nikolski M."/>
            <person name="Oztas S."/>
            <person name="Ozier-Kalogeropoulos O."/>
            <person name="Pellenz S."/>
            <person name="Potier S."/>
            <person name="Richard G.F."/>
            <person name="Straub M.L."/>
            <person name="Suleau A."/>
            <person name="Swennene D."/>
            <person name="Tekaia F."/>
            <person name="Wesolowski-Louvel M."/>
            <person name="Westhof E."/>
            <person name="Wirth B."/>
            <person name="Zeniou-Meyer M."/>
            <person name="Zivanovic I."/>
            <person name="Bolotin-Fukuhara M."/>
            <person name="Thierry A."/>
            <person name="Bouchier C."/>
            <person name="Caudron B."/>
            <person name="Scarpelli C."/>
            <person name="Gaillardin C."/>
            <person name="Weissenbach J."/>
            <person name="Wincker P."/>
            <person name="Souciet J.L."/>
        </authorList>
    </citation>
    <scope>NUCLEOTIDE SEQUENCE [LARGE SCALE GENOMIC DNA]</scope>
    <source>
        <strain evidence="3">ATCC 36239 / CBS 767 / BCRC 21394 / JCM 1990 / NBRC 0083 / IGC 2968</strain>
    </source>
</reference>
<gene>
    <name evidence="2" type="ordered locus">DEHA2E00264g</name>
</gene>
<keyword evidence="1" id="KW-0472">Membrane</keyword>
<dbReference type="VEuPathDB" id="FungiDB:DEHA2E00264g"/>
<sequence>MEMSTDKFRDRYRAPLDHALRKSSIRSRLLSESYWYPLGDVLDREHDIQDYFSEVSMPIRRLYGDVFELPGLKKSASQIGITYAICSKQYLPLLFLCLVILSSPRQKSREKK</sequence>
<dbReference type="RefSeq" id="XP_002770383.1">
    <property type="nucleotide sequence ID" value="XM_002770337.1"/>
</dbReference>
<proteinExistence type="predicted"/>
<dbReference type="EMBL" id="CR382137">
    <property type="protein sequence ID" value="CAR65735.1"/>
    <property type="molecule type" value="Genomic_DNA"/>
</dbReference>